<keyword evidence="6 8" id="KW-0408">Iron</keyword>
<dbReference type="GO" id="GO:0004497">
    <property type="term" value="F:monooxygenase activity"/>
    <property type="evidence" value="ECO:0007669"/>
    <property type="project" value="UniProtKB-KW"/>
</dbReference>
<dbReference type="InterPro" id="IPR050196">
    <property type="entry name" value="Cytochrome_P450_Monoox"/>
</dbReference>
<organism evidence="10">
    <name type="scientific">Menopon gallinae</name>
    <name type="common">poultry shaft louse</name>
    <dbReference type="NCBI Taxonomy" id="328185"/>
    <lineage>
        <taxon>Eukaryota</taxon>
        <taxon>Metazoa</taxon>
        <taxon>Ecdysozoa</taxon>
        <taxon>Arthropoda</taxon>
        <taxon>Hexapoda</taxon>
        <taxon>Insecta</taxon>
        <taxon>Pterygota</taxon>
        <taxon>Neoptera</taxon>
        <taxon>Paraneoptera</taxon>
        <taxon>Psocodea</taxon>
        <taxon>Troctomorpha</taxon>
        <taxon>Phthiraptera</taxon>
        <taxon>Amblycera</taxon>
        <taxon>Menoponidae</taxon>
        <taxon>Menopon</taxon>
    </lineage>
</organism>
<evidence type="ECO:0000256" key="6">
    <source>
        <dbReference type="ARBA" id="ARBA00023004"/>
    </source>
</evidence>
<sequence>MSFLLFGIVIIVLLYINDRVKNKKLYELSKKFPGPLSLPLVGNTKDFLSDSHGIFMTLLDFVTKYERFYRVWNGGKFYLICYDYKDAEVILGSTTHLKKSESYKFIHPWIGENILTGSGQLWRSHRKVITPAFHFKILNQFLEVFNRKTEIFCEKLAEKAGKGPFDIYKDVKLLALDNIYETAMGFNMDVQRNSESEYVQAVKNMCHVANQRIFKVWLMIDFIFKLSGYAKIQEKALKVLHQATNDVIRRRGLGRPRNTITETEDPDENTQKKRAFLDLLQHSPEVMTWSQNEIRREVDTFLFAGHDTVSSGLGFAFYCLAHNPEVQEKVYEEQVKIFGNSSRLPTADDIHEMKYLERVIKEVQRIYPSVPIIGRELETDLELPGKLVVPKGTQLSILICSIHKDPRVWKNPNEFNPDNFLPEAIASRPHYTYIPFSAGPRNCLGQKYAMLEMKSTIGILCRKFRFLPSLLEEHKLRLASEIILVSKTGIHVRVEKRV</sequence>
<proteinExistence type="inferred from homology"/>
<evidence type="ECO:0000256" key="8">
    <source>
        <dbReference type="PIRSR" id="PIRSR602401-1"/>
    </source>
</evidence>
<evidence type="ECO:0000313" key="10">
    <source>
        <dbReference type="EMBL" id="KAL0279697.1"/>
    </source>
</evidence>
<keyword evidence="7 9" id="KW-0503">Monooxygenase</keyword>
<dbReference type="Gene3D" id="1.10.630.10">
    <property type="entry name" value="Cytochrome P450"/>
    <property type="match status" value="1"/>
</dbReference>
<dbReference type="PRINTS" id="PR00385">
    <property type="entry name" value="P450"/>
</dbReference>
<dbReference type="PANTHER" id="PTHR24291:SF187">
    <property type="entry name" value="CYTOCHROME P450 4AE1-RELATED"/>
    <property type="match status" value="1"/>
</dbReference>
<keyword evidence="5 9" id="KW-0560">Oxidoreductase</keyword>
<evidence type="ECO:0000256" key="3">
    <source>
        <dbReference type="ARBA" id="ARBA00022617"/>
    </source>
</evidence>
<accession>A0AAW2ID75</accession>
<name>A0AAW2ID75_9NEOP</name>
<dbReference type="PROSITE" id="PS00086">
    <property type="entry name" value="CYTOCHROME_P450"/>
    <property type="match status" value="1"/>
</dbReference>
<evidence type="ECO:0008006" key="11">
    <source>
        <dbReference type="Google" id="ProtNLM"/>
    </source>
</evidence>
<dbReference type="Pfam" id="PF00067">
    <property type="entry name" value="p450"/>
    <property type="match status" value="1"/>
</dbReference>
<dbReference type="GO" id="GO:0016705">
    <property type="term" value="F:oxidoreductase activity, acting on paired donors, with incorporation or reduction of molecular oxygen"/>
    <property type="evidence" value="ECO:0007669"/>
    <property type="project" value="InterPro"/>
</dbReference>
<evidence type="ECO:0000256" key="5">
    <source>
        <dbReference type="ARBA" id="ARBA00023002"/>
    </source>
</evidence>
<reference evidence="10" key="1">
    <citation type="journal article" date="2024" name="Gigascience">
        <title>Chromosome-level genome of the poultry shaft louse Menopon gallinae provides insight into the host-switching and adaptive evolution of parasitic lice.</title>
        <authorList>
            <person name="Xu Y."/>
            <person name="Ma L."/>
            <person name="Liu S."/>
            <person name="Liang Y."/>
            <person name="Liu Q."/>
            <person name="He Z."/>
            <person name="Tian L."/>
            <person name="Duan Y."/>
            <person name="Cai W."/>
            <person name="Li H."/>
            <person name="Song F."/>
        </authorList>
    </citation>
    <scope>NUCLEOTIDE SEQUENCE</scope>
    <source>
        <strain evidence="10">Cailab_2023a</strain>
    </source>
</reference>
<gene>
    <name evidence="10" type="ORF">PYX00_001197</name>
</gene>
<dbReference type="InterPro" id="IPR017972">
    <property type="entry name" value="Cyt_P450_CS"/>
</dbReference>
<evidence type="ECO:0000256" key="4">
    <source>
        <dbReference type="ARBA" id="ARBA00022723"/>
    </source>
</evidence>
<dbReference type="EMBL" id="JARGDH010000001">
    <property type="protein sequence ID" value="KAL0279697.1"/>
    <property type="molecule type" value="Genomic_DNA"/>
</dbReference>
<dbReference type="InterPro" id="IPR002401">
    <property type="entry name" value="Cyt_P450_E_grp-I"/>
</dbReference>
<comment type="similarity">
    <text evidence="2 9">Belongs to the cytochrome P450 family.</text>
</comment>
<evidence type="ECO:0000256" key="1">
    <source>
        <dbReference type="ARBA" id="ARBA00001971"/>
    </source>
</evidence>
<dbReference type="InterPro" id="IPR036396">
    <property type="entry name" value="Cyt_P450_sf"/>
</dbReference>
<evidence type="ECO:0000256" key="7">
    <source>
        <dbReference type="ARBA" id="ARBA00023033"/>
    </source>
</evidence>
<dbReference type="PANTHER" id="PTHR24291">
    <property type="entry name" value="CYTOCHROME P450 FAMILY 4"/>
    <property type="match status" value="1"/>
</dbReference>
<dbReference type="GO" id="GO:0005506">
    <property type="term" value="F:iron ion binding"/>
    <property type="evidence" value="ECO:0007669"/>
    <property type="project" value="InterPro"/>
</dbReference>
<evidence type="ECO:0000256" key="9">
    <source>
        <dbReference type="RuleBase" id="RU000461"/>
    </source>
</evidence>
<keyword evidence="4 8" id="KW-0479">Metal-binding</keyword>
<dbReference type="GO" id="GO:0020037">
    <property type="term" value="F:heme binding"/>
    <property type="evidence" value="ECO:0007669"/>
    <property type="project" value="InterPro"/>
</dbReference>
<dbReference type="AlphaFoldDB" id="A0AAW2ID75"/>
<evidence type="ECO:0000256" key="2">
    <source>
        <dbReference type="ARBA" id="ARBA00010617"/>
    </source>
</evidence>
<dbReference type="CDD" id="cd20628">
    <property type="entry name" value="CYP4"/>
    <property type="match status" value="1"/>
</dbReference>
<dbReference type="PRINTS" id="PR00463">
    <property type="entry name" value="EP450I"/>
</dbReference>
<dbReference type="SUPFAM" id="SSF48264">
    <property type="entry name" value="Cytochrome P450"/>
    <property type="match status" value="1"/>
</dbReference>
<comment type="cofactor">
    <cofactor evidence="1 8">
        <name>heme</name>
        <dbReference type="ChEBI" id="CHEBI:30413"/>
    </cofactor>
</comment>
<comment type="caution">
    <text evidence="10">The sequence shown here is derived from an EMBL/GenBank/DDBJ whole genome shotgun (WGS) entry which is preliminary data.</text>
</comment>
<dbReference type="InterPro" id="IPR001128">
    <property type="entry name" value="Cyt_P450"/>
</dbReference>
<protein>
    <recommendedName>
        <fullName evidence="11">Cytochrome P450</fullName>
    </recommendedName>
</protein>
<feature type="binding site" description="axial binding residue" evidence="8">
    <location>
        <position position="443"/>
    </location>
    <ligand>
        <name>heme</name>
        <dbReference type="ChEBI" id="CHEBI:30413"/>
    </ligand>
    <ligandPart>
        <name>Fe</name>
        <dbReference type="ChEBI" id="CHEBI:18248"/>
    </ligandPart>
</feature>
<keyword evidence="3 8" id="KW-0349">Heme</keyword>